<reference evidence="1" key="1">
    <citation type="journal article" date="2014" name="Front. Microbiol.">
        <title>High frequency of phylogenetically diverse reductive dehalogenase-homologous genes in deep subseafloor sedimentary metagenomes.</title>
        <authorList>
            <person name="Kawai M."/>
            <person name="Futagami T."/>
            <person name="Toyoda A."/>
            <person name="Takaki Y."/>
            <person name="Nishi S."/>
            <person name="Hori S."/>
            <person name="Arai W."/>
            <person name="Tsubouchi T."/>
            <person name="Morono Y."/>
            <person name="Uchiyama I."/>
            <person name="Ito T."/>
            <person name="Fujiyama A."/>
            <person name="Inagaki F."/>
            <person name="Takami H."/>
        </authorList>
    </citation>
    <scope>NUCLEOTIDE SEQUENCE</scope>
    <source>
        <strain evidence="1">Expedition CK06-06</strain>
    </source>
</reference>
<gene>
    <name evidence="1" type="ORF">S01H1_07951</name>
</gene>
<comment type="caution">
    <text evidence="1">The sequence shown here is derived from an EMBL/GenBank/DDBJ whole genome shotgun (WGS) entry which is preliminary data.</text>
</comment>
<sequence>MRQVEFLYLSQRDVIDVGLTLTDAVGIVEDALREH</sequence>
<name>X0RV35_9ZZZZ</name>
<protein>
    <submittedName>
        <fullName evidence="1">Uncharacterized protein</fullName>
    </submittedName>
</protein>
<organism evidence="1">
    <name type="scientific">marine sediment metagenome</name>
    <dbReference type="NCBI Taxonomy" id="412755"/>
    <lineage>
        <taxon>unclassified sequences</taxon>
        <taxon>metagenomes</taxon>
        <taxon>ecological metagenomes</taxon>
    </lineage>
</organism>
<feature type="non-terminal residue" evidence="1">
    <location>
        <position position="35"/>
    </location>
</feature>
<dbReference type="AlphaFoldDB" id="X0RV35"/>
<dbReference type="EMBL" id="BARS01004079">
    <property type="protein sequence ID" value="GAF72694.1"/>
    <property type="molecule type" value="Genomic_DNA"/>
</dbReference>
<proteinExistence type="predicted"/>
<accession>X0RV35</accession>
<evidence type="ECO:0000313" key="1">
    <source>
        <dbReference type="EMBL" id="GAF72694.1"/>
    </source>
</evidence>